<dbReference type="GO" id="GO:0005829">
    <property type="term" value="C:cytosol"/>
    <property type="evidence" value="ECO:0007669"/>
    <property type="project" value="TreeGrafter"/>
</dbReference>
<protein>
    <recommendedName>
        <fullName evidence="5">YjgF-like protein</fullName>
    </recommendedName>
</protein>
<dbReference type="CDD" id="cd00448">
    <property type="entry name" value="YjgF_YER057c_UK114_family"/>
    <property type="match status" value="1"/>
</dbReference>
<dbReference type="GO" id="GO:0005739">
    <property type="term" value="C:mitochondrion"/>
    <property type="evidence" value="ECO:0007669"/>
    <property type="project" value="TreeGrafter"/>
</dbReference>
<dbReference type="PANTHER" id="PTHR11803:SF58">
    <property type="entry name" value="PROTEIN HMF1-RELATED"/>
    <property type="match status" value="1"/>
</dbReference>
<feature type="compositionally biased region" description="Polar residues" evidence="2">
    <location>
        <begin position="1"/>
        <end position="23"/>
    </location>
</feature>
<dbReference type="Pfam" id="PF01042">
    <property type="entry name" value="Ribonuc_L-PSP"/>
    <property type="match status" value="1"/>
</dbReference>
<evidence type="ECO:0000256" key="2">
    <source>
        <dbReference type="SAM" id="MobiDB-lite"/>
    </source>
</evidence>
<dbReference type="Gene3D" id="3.30.1330.40">
    <property type="entry name" value="RutC-like"/>
    <property type="match status" value="1"/>
</dbReference>
<name>A0A2T2NWK6_CORCC</name>
<gene>
    <name evidence="3" type="ORF">BS50DRAFT_571152</name>
</gene>
<feature type="region of interest" description="Disordered" evidence="2">
    <location>
        <begin position="1"/>
        <end position="26"/>
    </location>
</feature>
<dbReference type="InterPro" id="IPR006056">
    <property type="entry name" value="RidA"/>
</dbReference>
<dbReference type="FunFam" id="3.30.1330.40:FF:000001">
    <property type="entry name" value="L-PSP family endoribonuclease"/>
    <property type="match status" value="1"/>
</dbReference>
<evidence type="ECO:0000313" key="3">
    <source>
        <dbReference type="EMBL" id="PSN69812.1"/>
    </source>
</evidence>
<dbReference type="STRING" id="1448308.A0A2T2NWK6"/>
<dbReference type="Proteomes" id="UP000240883">
    <property type="component" value="Unassembled WGS sequence"/>
</dbReference>
<evidence type="ECO:0000313" key="4">
    <source>
        <dbReference type="Proteomes" id="UP000240883"/>
    </source>
</evidence>
<organism evidence="3 4">
    <name type="scientific">Corynespora cassiicola Philippines</name>
    <dbReference type="NCBI Taxonomy" id="1448308"/>
    <lineage>
        <taxon>Eukaryota</taxon>
        <taxon>Fungi</taxon>
        <taxon>Dikarya</taxon>
        <taxon>Ascomycota</taxon>
        <taxon>Pezizomycotina</taxon>
        <taxon>Dothideomycetes</taxon>
        <taxon>Pleosporomycetidae</taxon>
        <taxon>Pleosporales</taxon>
        <taxon>Corynesporascaceae</taxon>
        <taxon>Corynespora</taxon>
    </lineage>
</organism>
<dbReference type="InterPro" id="IPR006175">
    <property type="entry name" value="YjgF/YER057c/UK114"/>
</dbReference>
<dbReference type="EMBL" id="KZ678132">
    <property type="protein sequence ID" value="PSN69812.1"/>
    <property type="molecule type" value="Genomic_DNA"/>
</dbReference>
<dbReference type="InterPro" id="IPR035959">
    <property type="entry name" value="RutC-like_sf"/>
</dbReference>
<accession>A0A2T2NWK6</accession>
<evidence type="ECO:0000256" key="1">
    <source>
        <dbReference type="ARBA" id="ARBA00010552"/>
    </source>
</evidence>
<sequence>MSPTSERLQQVTNQLQTPSSNMSSKKEIVETKASPAPLAVMPFSAAVKSNGFVYLSGVIGVDPETNKIVEGDIKDRTRRVMTTITNVLKDSDSDINNIIKCNVYLTDIKNDFGPMNEAYLEFFPDPKTRPARTCVQVAALPFGTDIEIECHAHLN</sequence>
<proteinExistence type="inferred from homology"/>
<dbReference type="AlphaFoldDB" id="A0A2T2NWK6"/>
<keyword evidence="4" id="KW-1185">Reference proteome</keyword>
<dbReference type="SUPFAM" id="SSF55298">
    <property type="entry name" value="YjgF-like"/>
    <property type="match status" value="1"/>
</dbReference>
<evidence type="ECO:0008006" key="5">
    <source>
        <dbReference type="Google" id="ProtNLM"/>
    </source>
</evidence>
<dbReference type="OrthoDB" id="309640at2759"/>
<dbReference type="GO" id="GO:0019239">
    <property type="term" value="F:deaminase activity"/>
    <property type="evidence" value="ECO:0007669"/>
    <property type="project" value="TreeGrafter"/>
</dbReference>
<comment type="similarity">
    <text evidence="1">Belongs to the RutC family.</text>
</comment>
<dbReference type="PANTHER" id="PTHR11803">
    <property type="entry name" value="2-IMINOBUTANOATE/2-IMINOPROPANOATE DEAMINASE RIDA"/>
    <property type="match status" value="1"/>
</dbReference>
<reference evidence="3 4" key="1">
    <citation type="journal article" date="2018" name="Front. Microbiol.">
        <title>Genome-Wide Analysis of Corynespora cassiicola Leaf Fall Disease Putative Effectors.</title>
        <authorList>
            <person name="Lopez D."/>
            <person name="Ribeiro S."/>
            <person name="Label P."/>
            <person name="Fumanal B."/>
            <person name="Venisse J.S."/>
            <person name="Kohler A."/>
            <person name="de Oliveira R.R."/>
            <person name="Labutti K."/>
            <person name="Lipzen A."/>
            <person name="Lail K."/>
            <person name="Bauer D."/>
            <person name="Ohm R.A."/>
            <person name="Barry K.W."/>
            <person name="Spatafora J."/>
            <person name="Grigoriev I.V."/>
            <person name="Martin F.M."/>
            <person name="Pujade-Renaud V."/>
        </authorList>
    </citation>
    <scope>NUCLEOTIDE SEQUENCE [LARGE SCALE GENOMIC DNA]</scope>
    <source>
        <strain evidence="3 4">Philippines</strain>
    </source>
</reference>
<dbReference type="NCBIfam" id="TIGR00004">
    <property type="entry name" value="Rid family detoxifying hydrolase"/>
    <property type="match status" value="1"/>
</dbReference>